<evidence type="ECO:0000256" key="11">
    <source>
        <dbReference type="SAM" id="SignalP"/>
    </source>
</evidence>
<dbReference type="OrthoDB" id="2789670at2759"/>
<evidence type="ECO:0000313" key="13">
    <source>
        <dbReference type="Proteomes" id="UP000054007"/>
    </source>
</evidence>
<comment type="similarity">
    <text evidence="3 10">Belongs to the cytochrome P450 family.</text>
</comment>
<dbReference type="InterPro" id="IPR002401">
    <property type="entry name" value="Cyt_P450_E_grp-I"/>
</dbReference>
<dbReference type="GO" id="GO:0016705">
    <property type="term" value="F:oxidoreductase activity, acting on paired donors, with incorporation or reduction of molecular oxygen"/>
    <property type="evidence" value="ECO:0007669"/>
    <property type="project" value="InterPro"/>
</dbReference>
<evidence type="ECO:0000313" key="12">
    <source>
        <dbReference type="EMBL" id="KIY64043.1"/>
    </source>
</evidence>
<evidence type="ECO:0000256" key="3">
    <source>
        <dbReference type="ARBA" id="ARBA00010617"/>
    </source>
</evidence>
<dbReference type="GO" id="GO:0004497">
    <property type="term" value="F:monooxygenase activity"/>
    <property type="evidence" value="ECO:0007669"/>
    <property type="project" value="UniProtKB-KW"/>
</dbReference>
<evidence type="ECO:0000256" key="6">
    <source>
        <dbReference type="ARBA" id="ARBA00023002"/>
    </source>
</evidence>
<evidence type="ECO:0000256" key="8">
    <source>
        <dbReference type="ARBA" id="ARBA00023033"/>
    </source>
</evidence>
<dbReference type="PRINTS" id="PR00385">
    <property type="entry name" value="P450"/>
</dbReference>
<feature type="chain" id="PRO_5002316691" evidence="11">
    <location>
        <begin position="17"/>
        <end position="519"/>
    </location>
</feature>
<keyword evidence="7 9" id="KW-0408">Iron</keyword>
<protein>
    <submittedName>
        <fullName evidence="12">Cytochrome P450</fullName>
    </submittedName>
</protein>
<evidence type="ECO:0000256" key="7">
    <source>
        <dbReference type="ARBA" id="ARBA00023004"/>
    </source>
</evidence>
<dbReference type="Gene3D" id="1.10.630.10">
    <property type="entry name" value="Cytochrome P450"/>
    <property type="match status" value="1"/>
</dbReference>
<reference evidence="12 13" key="1">
    <citation type="journal article" date="2015" name="Fungal Genet. Biol.">
        <title>Evolution of novel wood decay mechanisms in Agaricales revealed by the genome sequences of Fistulina hepatica and Cylindrobasidium torrendii.</title>
        <authorList>
            <person name="Floudas D."/>
            <person name="Held B.W."/>
            <person name="Riley R."/>
            <person name="Nagy L.G."/>
            <person name="Koehler G."/>
            <person name="Ransdell A.S."/>
            <person name="Younus H."/>
            <person name="Chow J."/>
            <person name="Chiniquy J."/>
            <person name="Lipzen A."/>
            <person name="Tritt A."/>
            <person name="Sun H."/>
            <person name="Haridas S."/>
            <person name="LaButti K."/>
            <person name="Ohm R.A."/>
            <person name="Kues U."/>
            <person name="Blanchette R.A."/>
            <person name="Grigoriev I.V."/>
            <person name="Minto R.E."/>
            <person name="Hibbett D.S."/>
        </authorList>
    </citation>
    <scope>NUCLEOTIDE SEQUENCE [LARGE SCALE GENOMIC DNA]</scope>
    <source>
        <strain evidence="12 13">FP15055 ss-10</strain>
    </source>
</reference>
<sequence length="519" mass="58563">MLVADVAALLVALIVATKLLTRRTRNPHKLPYPPGPKPSAIPFVGNIPDMPTKDEWFKFTEWGKQYGPLMMLDIMGEKMCIINSAKVATELLDQRSAIYSDRPGMVMVKELMGWEFNMGFQTYNAEYKKSRKLFHAGFNVRASDEYQPIQTRELTHLLSKLLHSPEAFDEHLRASTGAVIMMIAFGYTTVENDEFVRIAEEAQLAMVSAARPGAYLVDVLPFLKYIPEWFPGANFKKVAREGWELAQDLQNKPFAWAQQQLDEGKARPSFFKTLMESKGLASDDPEEEMRIIKKASAVMYATGADTILASVLTFFLGMLYSPDVQKKAQEELDRVVGTDRLPTFADRESLPYINCIVKETYRWELVIPLGVPHRLMENDVYDGYFIPEGTTMIVNQWGISHDEDMYPDPQAFRPERFMNAKDVKEGGPREPNTIAFGWGRRICPGRFLAENELFLHIATTLACFNITPVTGADGEPVIPPRDYTSGLASRPKPFPCNITPRNNGVVDLIKESVAALEEN</sequence>
<evidence type="ECO:0000256" key="5">
    <source>
        <dbReference type="ARBA" id="ARBA00022723"/>
    </source>
</evidence>
<keyword evidence="11" id="KW-0732">Signal</keyword>
<dbReference type="InterPro" id="IPR036396">
    <property type="entry name" value="Cyt_P450_sf"/>
</dbReference>
<dbReference type="PRINTS" id="PR00463">
    <property type="entry name" value="EP450I"/>
</dbReference>
<dbReference type="InterPro" id="IPR001128">
    <property type="entry name" value="Cyt_P450"/>
</dbReference>
<evidence type="ECO:0000256" key="10">
    <source>
        <dbReference type="RuleBase" id="RU000461"/>
    </source>
</evidence>
<dbReference type="PROSITE" id="PS00086">
    <property type="entry name" value="CYTOCHROME_P450"/>
    <property type="match status" value="1"/>
</dbReference>
<gene>
    <name evidence="12" type="ORF">CYLTODRAFT_359057</name>
</gene>
<evidence type="ECO:0000256" key="1">
    <source>
        <dbReference type="ARBA" id="ARBA00001971"/>
    </source>
</evidence>
<feature type="signal peptide" evidence="11">
    <location>
        <begin position="1"/>
        <end position="16"/>
    </location>
</feature>
<dbReference type="Proteomes" id="UP000054007">
    <property type="component" value="Unassembled WGS sequence"/>
</dbReference>
<dbReference type="PANTHER" id="PTHR46300">
    <property type="entry name" value="P450, PUTATIVE (EUROFUNG)-RELATED-RELATED"/>
    <property type="match status" value="1"/>
</dbReference>
<organism evidence="12 13">
    <name type="scientific">Cylindrobasidium torrendii FP15055 ss-10</name>
    <dbReference type="NCBI Taxonomy" id="1314674"/>
    <lineage>
        <taxon>Eukaryota</taxon>
        <taxon>Fungi</taxon>
        <taxon>Dikarya</taxon>
        <taxon>Basidiomycota</taxon>
        <taxon>Agaricomycotina</taxon>
        <taxon>Agaricomycetes</taxon>
        <taxon>Agaricomycetidae</taxon>
        <taxon>Agaricales</taxon>
        <taxon>Marasmiineae</taxon>
        <taxon>Physalacriaceae</taxon>
        <taxon>Cylindrobasidium</taxon>
    </lineage>
</organism>
<dbReference type="PANTHER" id="PTHR46300:SF7">
    <property type="entry name" value="P450, PUTATIVE (EUROFUNG)-RELATED"/>
    <property type="match status" value="1"/>
</dbReference>
<dbReference type="EMBL" id="KN880657">
    <property type="protein sequence ID" value="KIY64043.1"/>
    <property type="molecule type" value="Genomic_DNA"/>
</dbReference>
<dbReference type="STRING" id="1314674.A0A0D7B087"/>
<accession>A0A0D7B087</accession>
<comment type="pathway">
    <text evidence="2">Secondary metabolite biosynthesis.</text>
</comment>
<dbReference type="GO" id="GO:0005506">
    <property type="term" value="F:iron ion binding"/>
    <property type="evidence" value="ECO:0007669"/>
    <property type="project" value="InterPro"/>
</dbReference>
<keyword evidence="4 9" id="KW-0349">Heme</keyword>
<evidence type="ECO:0000256" key="2">
    <source>
        <dbReference type="ARBA" id="ARBA00005179"/>
    </source>
</evidence>
<keyword evidence="5 9" id="KW-0479">Metal-binding</keyword>
<dbReference type="SUPFAM" id="SSF48264">
    <property type="entry name" value="Cytochrome P450"/>
    <property type="match status" value="1"/>
</dbReference>
<name>A0A0D7B087_9AGAR</name>
<dbReference type="CDD" id="cd11065">
    <property type="entry name" value="CYP64-like"/>
    <property type="match status" value="1"/>
</dbReference>
<keyword evidence="6 10" id="KW-0560">Oxidoreductase</keyword>
<dbReference type="Pfam" id="PF00067">
    <property type="entry name" value="p450"/>
    <property type="match status" value="1"/>
</dbReference>
<dbReference type="GO" id="GO:0020037">
    <property type="term" value="F:heme binding"/>
    <property type="evidence" value="ECO:0007669"/>
    <property type="project" value="InterPro"/>
</dbReference>
<dbReference type="InterPro" id="IPR017972">
    <property type="entry name" value="Cyt_P450_CS"/>
</dbReference>
<dbReference type="InterPro" id="IPR050364">
    <property type="entry name" value="Cytochrome_P450_fung"/>
</dbReference>
<feature type="binding site" description="axial binding residue" evidence="9">
    <location>
        <position position="443"/>
    </location>
    <ligand>
        <name>heme</name>
        <dbReference type="ChEBI" id="CHEBI:30413"/>
    </ligand>
    <ligandPart>
        <name>Fe</name>
        <dbReference type="ChEBI" id="CHEBI:18248"/>
    </ligandPart>
</feature>
<proteinExistence type="inferred from homology"/>
<dbReference type="AlphaFoldDB" id="A0A0D7B087"/>
<keyword evidence="13" id="KW-1185">Reference proteome</keyword>
<evidence type="ECO:0000256" key="4">
    <source>
        <dbReference type="ARBA" id="ARBA00022617"/>
    </source>
</evidence>
<comment type="cofactor">
    <cofactor evidence="1 9">
        <name>heme</name>
        <dbReference type="ChEBI" id="CHEBI:30413"/>
    </cofactor>
</comment>
<evidence type="ECO:0000256" key="9">
    <source>
        <dbReference type="PIRSR" id="PIRSR602401-1"/>
    </source>
</evidence>
<keyword evidence="8 10" id="KW-0503">Monooxygenase</keyword>